<keyword evidence="1" id="KW-0812">Transmembrane</keyword>
<dbReference type="Pfam" id="PF08592">
    <property type="entry name" value="Anthrone_oxy"/>
    <property type="match status" value="1"/>
</dbReference>
<protein>
    <recommendedName>
        <fullName evidence="4">DUF1772 domain-containing protein</fullName>
    </recommendedName>
</protein>
<name>G7DYA5_MIXOS</name>
<evidence type="ECO:0000313" key="2">
    <source>
        <dbReference type="EMBL" id="GAA95565.1"/>
    </source>
</evidence>
<dbReference type="EMBL" id="BABT02000062">
    <property type="protein sequence ID" value="GAA95565.1"/>
    <property type="molecule type" value="Genomic_DNA"/>
</dbReference>
<dbReference type="AlphaFoldDB" id="G7DYA5"/>
<keyword evidence="1" id="KW-0472">Membrane</keyword>
<dbReference type="STRING" id="764103.G7DYA5"/>
<feature type="transmembrane region" description="Helical" evidence="1">
    <location>
        <begin position="96"/>
        <end position="114"/>
    </location>
</feature>
<dbReference type="eggNOG" id="ENOG502SGY2">
    <property type="taxonomic scope" value="Eukaryota"/>
</dbReference>
<keyword evidence="1" id="KW-1133">Transmembrane helix</keyword>
<dbReference type="HOGENOM" id="CLU_1310928_0_0_1"/>
<accession>G7DYA5</accession>
<feature type="transmembrane region" description="Helical" evidence="1">
    <location>
        <begin position="20"/>
        <end position="41"/>
    </location>
</feature>
<organism evidence="2 3">
    <name type="scientific">Mixia osmundae (strain CBS 9802 / IAM 14324 / JCM 22182 / KY 12970)</name>
    <dbReference type="NCBI Taxonomy" id="764103"/>
    <lineage>
        <taxon>Eukaryota</taxon>
        <taxon>Fungi</taxon>
        <taxon>Dikarya</taxon>
        <taxon>Basidiomycota</taxon>
        <taxon>Pucciniomycotina</taxon>
        <taxon>Mixiomycetes</taxon>
        <taxon>Mixiales</taxon>
        <taxon>Mixiaceae</taxon>
        <taxon>Mixia</taxon>
    </lineage>
</organism>
<feature type="transmembrane region" description="Helical" evidence="1">
    <location>
        <begin position="61"/>
        <end position="84"/>
    </location>
</feature>
<feature type="transmembrane region" description="Helical" evidence="1">
    <location>
        <begin position="154"/>
        <end position="173"/>
    </location>
</feature>
<gene>
    <name evidence="2" type="primary">Mo02220</name>
    <name evidence="2" type="ORF">E5Q_02220</name>
</gene>
<dbReference type="InterPro" id="IPR013901">
    <property type="entry name" value="Anthrone_oxy"/>
</dbReference>
<evidence type="ECO:0000313" key="3">
    <source>
        <dbReference type="Proteomes" id="UP000009131"/>
    </source>
</evidence>
<reference evidence="2 3" key="2">
    <citation type="journal article" date="2012" name="Open Biol.">
        <title>Characteristics of nucleosomes and linker DNA regions on the genome of the basidiomycete Mixia osmundae revealed by mono- and dinucleosome mapping.</title>
        <authorList>
            <person name="Nishida H."/>
            <person name="Kondo S."/>
            <person name="Matsumoto T."/>
            <person name="Suzuki Y."/>
            <person name="Yoshikawa H."/>
            <person name="Taylor T.D."/>
            <person name="Sugiyama J."/>
        </authorList>
    </citation>
    <scope>NUCLEOTIDE SEQUENCE [LARGE SCALE GENOMIC DNA]</scope>
    <source>
        <strain evidence="3">CBS 9802 / IAM 14324 / JCM 22182 / KY 12970</strain>
    </source>
</reference>
<sequence length="175" mass="18679">MSGYDKARISLDVARAIGTLGAGLGAGLMFATPIFTTNVAFGVTTMSPRDRLGYWSKLFDIGAVVVPVQASITILSLGTAAYLAENNNDKPLGNRRKILLASAAVVQALVLVWTRGVMIPSTIHPLKAIEARQAKDGDDKSGSDAFIIKWNQQHLVRVLLVGTTFALSVLELVTQ</sequence>
<proteinExistence type="predicted"/>
<evidence type="ECO:0008006" key="4">
    <source>
        <dbReference type="Google" id="ProtNLM"/>
    </source>
</evidence>
<dbReference type="Proteomes" id="UP000009131">
    <property type="component" value="Unassembled WGS sequence"/>
</dbReference>
<dbReference type="OrthoDB" id="3179831at2759"/>
<dbReference type="OMA" id="MIPNIKW"/>
<keyword evidence="3" id="KW-1185">Reference proteome</keyword>
<evidence type="ECO:0000256" key="1">
    <source>
        <dbReference type="SAM" id="Phobius"/>
    </source>
</evidence>
<dbReference type="RefSeq" id="XP_014570069.1">
    <property type="nucleotide sequence ID" value="XM_014714583.1"/>
</dbReference>
<comment type="caution">
    <text evidence="2">The sequence shown here is derived from an EMBL/GenBank/DDBJ whole genome shotgun (WGS) entry which is preliminary data.</text>
</comment>
<dbReference type="InParanoid" id="G7DYA5"/>
<reference evidence="2 3" key="1">
    <citation type="journal article" date="2011" name="J. Gen. Appl. Microbiol.">
        <title>Draft genome sequencing of the enigmatic basidiomycete Mixia osmundae.</title>
        <authorList>
            <person name="Nishida H."/>
            <person name="Nagatsuka Y."/>
            <person name="Sugiyama J."/>
        </authorList>
    </citation>
    <scope>NUCLEOTIDE SEQUENCE [LARGE SCALE GENOMIC DNA]</scope>
    <source>
        <strain evidence="3">CBS 9802 / IAM 14324 / JCM 22182 / KY 12970</strain>
    </source>
</reference>